<accession>A0A1B0BMA5</accession>
<dbReference type="EnsemblMetazoa" id="GPPI034606-RA">
    <property type="protein sequence ID" value="GPPI034606-PA"/>
    <property type="gene ID" value="GPPI034606"/>
</dbReference>
<reference evidence="1" key="2">
    <citation type="submission" date="2020-05" db="UniProtKB">
        <authorList>
            <consortium name="EnsemblMetazoa"/>
        </authorList>
    </citation>
    <scope>IDENTIFICATION</scope>
    <source>
        <strain evidence="1">IAEA</strain>
    </source>
</reference>
<dbReference type="AlphaFoldDB" id="A0A1B0BMA5"/>
<proteinExistence type="predicted"/>
<dbReference type="Proteomes" id="UP000092460">
    <property type="component" value="Unassembled WGS sequence"/>
</dbReference>
<reference evidence="2" key="1">
    <citation type="submission" date="2015-01" db="EMBL/GenBank/DDBJ databases">
        <authorList>
            <person name="Aksoy S."/>
            <person name="Warren W."/>
            <person name="Wilson R.K."/>
        </authorList>
    </citation>
    <scope>NUCLEOTIDE SEQUENCE [LARGE SCALE GENOMIC DNA]</scope>
    <source>
        <strain evidence="2">IAEA</strain>
    </source>
</reference>
<dbReference type="VEuPathDB" id="VectorBase:GPPI034606"/>
<keyword evidence="2" id="KW-1185">Reference proteome</keyword>
<sequence length="64" mass="7403">MLGKGTSNVIQSHMSALMRYMLYHFWDNEPTSYSIEFSKVLACLSTLAFLMQRRAMRRGLLSLV</sequence>
<protein>
    <submittedName>
        <fullName evidence="1">Uncharacterized protein</fullName>
    </submittedName>
</protein>
<dbReference type="EMBL" id="JXJN01016768">
    <property type="status" value="NOT_ANNOTATED_CDS"/>
    <property type="molecule type" value="Genomic_DNA"/>
</dbReference>
<evidence type="ECO:0000313" key="1">
    <source>
        <dbReference type="EnsemblMetazoa" id="GPPI034606-PA"/>
    </source>
</evidence>
<organism evidence="1 2">
    <name type="scientific">Glossina palpalis gambiensis</name>
    <dbReference type="NCBI Taxonomy" id="67801"/>
    <lineage>
        <taxon>Eukaryota</taxon>
        <taxon>Metazoa</taxon>
        <taxon>Ecdysozoa</taxon>
        <taxon>Arthropoda</taxon>
        <taxon>Hexapoda</taxon>
        <taxon>Insecta</taxon>
        <taxon>Pterygota</taxon>
        <taxon>Neoptera</taxon>
        <taxon>Endopterygota</taxon>
        <taxon>Diptera</taxon>
        <taxon>Brachycera</taxon>
        <taxon>Muscomorpha</taxon>
        <taxon>Hippoboscoidea</taxon>
        <taxon>Glossinidae</taxon>
        <taxon>Glossina</taxon>
    </lineage>
</organism>
<name>A0A1B0BMA5_9MUSC</name>
<evidence type="ECO:0000313" key="2">
    <source>
        <dbReference type="Proteomes" id="UP000092460"/>
    </source>
</evidence>